<dbReference type="AlphaFoldDB" id="A0A1X7HLI7"/>
<evidence type="ECO:0000259" key="1">
    <source>
        <dbReference type="Pfam" id="PF02900"/>
    </source>
</evidence>
<gene>
    <name evidence="3" type="ORF">SAMN02982917_6412</name>
</gene>
<keyword evidence="3" id="KW-0560">Oxidoreductase</keyword>
<reference evidence="3 4" key="1">
    <citation type="submission" date="2017-04" db="EMBL/GenBank/DDBJ databases">
        <authorList>
            <person name="Afonso C.L."/>
            <person name="Miller P.J."/>
            <person name="Scott M.A."/>
            <person name="Spackman E."/>
            <person name="Goraichik I."/>
            <person name="Dimitrov K.M."/>
            <person name="Suarez D.L."/>
            <person name="Swayne D.E."/>
        </authorList>
    </citation>
    <scope>NUCLEOTIDE SEQUENCE [LARGE SCALE GENOMIC DNA]</scope>
    <source>
        <strain evidence="3 4">A2P</strain>
    </source>
</reference>
<organism evidence="3 4">
    <name type="scientific">Azospirillum oryzae</name>
    <dbReference type="NCBI Taxonomy" id="286727"/>
    <lineage>
        <taxon>Bacteria</taxon>
        <taxon>Pseudomonadati</taxon>
        <taxon>Pseudomonadota</taxon>
        <taxon>Alphaproteobacteria</taxon>
        <taxon>Rhodospirillales</taxon>
        <taxon>Azospirillaceae</taxon>
        <taxon>Azospirillum</taxon>
    </lineage>
</organism>
<dbReference type="STRING" id="286727.SAMN02982917_6412"/>
<dbReference type="EMBL" id="FXAK01000009">
    <property type="protein sequence ID" value="SMF88475.1"/>
    <property type="molecule type" value="Genomic_DNA"/>
</dbReference>
<dbReference type="InterPro" id="IPR034939">
    <property type="entry name" value="Gallate_Doxase_N"/>
</dbReference>
<evidence type="ECO:0000313" key="3">
    <source>
        <dbReference type="EMBL" id="SMF88475.1"/>
    </source>
</evidence>
<keyword evidence="3" id="KW-0223">Dioxygenase</keyword>
<dbReference type="Gene3D" id="1.10.700.10">
    <property type="entry name" value="Dioxygenase LigAB, LigA subunit"/>
    <property type="match status" value="1"/>
</dbReference>
<dbReference type="Pfam" id="PF02900">
    <property type="entry name" value="LigB"/>
    <property type="match status" value="1"/>
</dbReference>
<dbReference type="NCBIfam" id="NF009902">
    <property type="entry name" value="PRK13365.1"/>
    <property type="match status" value="1"/>
</dbReference>
<name>A0A1X7HLI7_9PROT</name>
<dbReference type="NCBIfam" id="NF009901">
    <property type="entry name" value="PRK13364.1"/>
    <property type="match status" value="1"/>
</dbReference>
<dbReference type="Pfam" id="PF07746">
    <property type="entry name" value="LigA"/>
    <property type="match status" value="1"/>
</dbReference>
<dbReference type="SUPFAM" id="SSF48076">
    <property type="entry name" value="LigA subunit of an aromatic-ring-opening dioxygenase LigAB"/>
    <property type="match status" value="1"/>
</dbReference>
<dbReference type="InterPro" id="IPR034940">
    <property type="entry name" value="Gallate_dioxygenase_C"/>
</dbReference>
<accession>A0A1X7HLI7</accession>
<dbReference type="InterPro" id="IPR004183">
    <property type="entry name" value="Xdiol_dOase_suB"/>
</dbReference>
<dbReference type="GO" id="GO:0008198">
    <property type="term" value="F:ferrous iron binding"/>
    <property type="evidence" value="ECO:0007669"/>
    <property type="project" value="InterPro"/>
</dbReference>
<dbReference type="InterPro" id="IPR036622">
    <property type="entry name" value="LigA_sf"/>
</dbReference>
<dbReference type="Gene3D" id="3.40.830.10">
    <property type="entry name" value="LigB-like"/>
    <property type="match status" value="1"/>
</dbReference>
<proteinExistence type="predicted"/>
<dbReference type="SUPFAM" id="SSF53213">
    <property type="entry name" value="LigB-like"/>
    <property type="match status" value="1"/>
</dbReference>
<dbReference type="CDD" id="cd07950">
    <property type="entry name" value="Gallate_Doxase_N"/>
    <property type="match status" value="1"/>
</dbReference>
<protein>
    <submittedName>
        <fullName evidence="3">Protocatechuate 4,5-dioxygenase alpha subunit /protocatechuate 4,5-dioxygenase beta subunit</fullName>
    </submittedName>
</protein>
<dbReference type="GO" id="GO:0016702">
    <property type="term" value="F:oxidoreductase activity, acting on single donors with incorporation of molecular oxygen, incorporation of two atoms of oxygen"/>
    <property type="evidence" value="ECO:0007669"/>
    <property type="project" value="UniProtKB-ARBA"/>
</dbReference>
<evidence type="ECO:0000313" key="4">
    <source>
        <dbReference type="Proteomes" id="UP000192936"/>
    </source>
</evidence>
<evidence type="ECO:0000259" key="2">
    <source>
        <dbReference type="Pfam" id="PF07746"/>
    </source>
</evidence>
<dbReference type="Proteomes" id="UP000192936">
    <property type="component" value="Unassembled WGS sequence"/>
</dbReference>
<sequence length="457" mass="51092">MGGTIRHTNQRTLQEDNVARIVGSIATSHTPTIGFAFDRQKQDDPVWAPIFAAYEPVRQWLSEKQPDVLFFVYNDHVTSFFFDHYSAFTLGIGESYHVADEGGGARALPPVKGHAELARHIGTSLMADEFDMSFFQERPLDHGCFSPLSMLLPHEPDWPVPIVPLQVGVLQFPIPTALRCYKMGQALRRAIESYPEDLKVVIVATGGLSHQVHGERAGFNNVEWDARFLEMIEKDPEALTRMTHADFARLGGLEGAEVIMWLVMRGAMSATVRKIHQTYYLPSMTGIATVIYENEAIEPPADIVGAHRAHMARQLAGSEDLAGTYPFTHATSAKAYRLNRFLHRMVEPAHRARFLAEAEAAFEEACLTEEERRLVRDRDWRGMIHYGVIFFMLEKLGAVVGTSNLHIYAAMRGETLEEFQKTRNAPGALYSVAGKDAAALAWDAARDERKVEPSPTA</sequence>
<dbReference type="NCBIfam" id="NF009904">
    <property type="entry name" value="PRK13367.1"/>
    <property type="match status" value="1"/>
</dbReference>
<feature type="domain" description="Extradiol ring-cleavage dioxygenase class III enzyme subunit B" evidence="1">
    <location>
        <begin position="25"/>
        <end position="288"/>
    </location>
</feature>
<dbReference type="InterPro" id="IPR011986">
    <property type="entry name" value="Xdiol_dOase_LigA"/>
</dbReference>
<feature type="domain" description="Extradiol ring-cleavage dioxygenase LigAB LigA subunit" evidence="2">
    <location>
        <begin position="338"/>
        <end position="424"/>
    </location>
</feature>
<dbReference type="CDD" id="cd07923">
    <property type="entry name" value="Gallate_dioxygenase_C"/>
    <property type="match status" value="1"/>
</dbReference>